<evidence type="ECO:0000256" key="1">
    <source>
        <dbReference type="SAM" id="Phobius"/>
    </source>
</evidence>
<protein>
    <submittedName>
        <fullName evidence="2">Uncharacterized protein</fullName>
    </submittedName>
</protein>
<keyword evidence="3" id="KW-1185">Reference proteome</keyword>
<dbReference type="Proteomes" id="UP000075901">
    <property type="component" value="Unassembled WGS sequence"/>
</dbReference>
<feature type="transmembrane region" description="Helical" evidence="1">
    <location>
        <begin position="103"/>
        <end position="122"/>
    </location>
</feature>
<keyword evidence="1" id="KW-0472">Membrane</keyword>
<keyword evidence="1" id="KW-1133">Transmembrane helix</keyword>
<feature type="transmembrane region" description="Helical" evidence="1">
    <location>
        <begin position="76"/>
        <end position="97"/>
    </location>
</feature>
<dbReference type="AlphaFoldDB" id="A0A182SF09"/>
<evidence type="ECO:0000313" key="2">
    <source>
        <dbReference type="EnsemblMetazoa" id="AMAM005472-PA"/>
    </source>
</evidence>
<sequence length="156" mass="17072">MRDTTHAQTGEFADRELHDPLQAVETVEFVSGQFLSPFWPRPVPVCTGGGSFAFTTKPIVSGKSNGKKWQTHNIRLARIGCLFMFLLSLLLLPFRTALAVCKILASADGGSFAVTYLAANFLTRASLQLQRMQLLSPLNGDMVREGTAVRLVQNSS</sequence>
<reference evidence="2" key="2">
    <citation type="submission" date="2020-05" db="UniProtKB">
        <authorList>
            <consortium name="EnsemblMetazoa"/>
        </authorList>
    </citation>
    <scope>IDENTIFICATION</scope>
    <source>
        <strain evidence="2">maculatus3</strain>
    </source>
</reference>
<proteinExistence type="predicted"/>
<name>A0A182SF09_9DIPT</name>
<evidence type="ECO:0000313" key="3">
    <source>
        <dbReference type="Proteomes" id="UP000075901"/>
    </source>
</evidence>
<dbReference type="VEuPathDB" id="VectorBase:AMAM005472"/>
<keyword evidence="1" id="KW-0812">Transmembrane</keyword>
<reference evidence="3" key="1">
    <citation type="submission" date="2013-09" db="EMBL/GenBank/DDBJ databases">
        <title>The Genome Sequence of Anopheles maculatus species B.</title>
        <authorList>
            <consortium name="The Broad Institute Genomics Platform"/>
            <person name="Neafsey D.E."/>
            <person name="Besansky N."/>
            <person name="Howell P."/>
            <person name="Walton C."/>
            <person name="Young S.K."/>
            <person name="Zeng Q."/>
            <person name="Gargeya S."/>
            <person name="Fitzgerald M."/>
            <person name="Haas B."/>
            <person name="Abouelleil A."/>
            <person name="Allen A.W."/>
            <person name="Alvarado L."/>
            <person name="Arachchi H.M."/>
            <person name="Berlin A.M."/>
            <person name="Chapman S.B."/>
            <person name="Gainer-Dewar J."/>
            <person name="Goldberg J."/>
            <person name="Griggs A."/>
            <person name="Gujja S."/>
            <person name="Hansen M."/>
            <person name="Howarth C."/>
            <person name="Imamovic A."/>
            <person name="Ireland A."/>
            <person name="Larimer J."/>
            <person name="McCowan C."/>
            <person name="Murphy C."/>
            <person name="Pearson M."/>
            <person name="Poon T.W."/>
            <person name="Priest M."/>
            <person name="Roberts A."/>
            <person name="Saif S."/>
            <person name="Shea T."/>
            <person name="Sisk P."/>
            <person name="Sykes S."/>
            <person name="Wortman J."/>
            <person name="Nusbaum C."/>
            <person name="Birren B."/>
        </authorList>
    </citation>
    <scope>NUCLEOTIDE SEQUENCE [LARGE SCALE GENOMIC DNA]</scope>
    <source>
        <strain evidence="3">maculatus3</strain>
    </source>
</reference>
<dbReference type="EnsemblMetazoa" id="AMAM005472-RA">
    <property type="protein sequence ID" value="AMAM005472-PA"/>
    <property type="gene ID" value="AMAM005472"/>
</dbReference>
<accession>A0A182SF09</accession>
<organism evidence="2 3">
    <name type="scientific">Anopheles maculatus</name>
    <dbReference type="NCBI Taxonomy" id="74869"/>
    <lineage>
        <taxon>Eukaryota</taxon>
        <taxon>Metazoa</taxon>
        <taxon>Ecdysozoa</taxon>
        <taxon>Arthropoda</taxon>
        <taxon>Hexapoda</taxon>
        <taxon>Insecta</taxon>
        <taxon>Pterygota</taxon>
        <taxon>Neoptera</taxon>
        <taxon>Endopterygota</taxon>
        <taxon>Diptera</taxon>
        <taxon>Nematocera</taxon>
        <taxon>Culicoidea</taxon>
        <taxon>Culicidae</taxon>
        <taxon>Anophelinae</taxon>
        <taxon>Anopheles</taxon>
        <taxon>Anopheles maculatus group</taxon>
    </lineage>
</organism>